<evidence type="ECO:0000313" key="2">
    <source>
        <dbReference type="Proteomes" id="UP000503540"/>
    </source>
</evidence>
<keyword evidence="2" id="KW-1185">Reference proteome</keyword>
<dbReference type="Proteomes" id="UP000503540">
    <property type="component" value="Chromosome"/>
</dbReference>
<dbReference type="AlphaFoldDB" id="A0A6G9Y5C3"/>
<dbReference type="RefSeq" id="WP_167471539.1">
    <property type="nucleotide sequence ID" value="NZ_CP046172.1"/>
</dbReference>
<dbReference type="EMBL" id="CP046172">
    <property type="protein sequence ID" value="QIS08266.1"/>
    <property type="molecule type" value="Genomic_DNA"/>
</dbReference>
<dbReference type="KEGG" id="nah:F5544_01720"/>
<evidence type="ECO:0000313" key="1">
    <source>
        <dbReference type="EMBL" id="QIS08266.1"/>
    </source>
</evidence>
<gene>
    <name evidence="1" type="ORF">F5544_01720</name>
</gene>
<organism evidence="1 2">
    <name type="scientific">Nocardia arthritidis</name>
    <dbReference type="NCBI Taxonomy" id="228602"/>
    <lineage>
        <taxon>Bacteria</taxon>
        <taxon>Bacillati</taxon>
        <taxon>Actinomycetota</taxon>
        <taxon>Actinomycetes</taxon>
        <taxon>Mycobacteriales</taxon>
        <taxon>Nocardiaceae</taxon>
        <taxon>Nocardia</taxon>
    </lineage>
</organism>
<name>A0A6G9Y5C3_9NOCA</name>
<sequence length="53" mass="5989">MRGLKTDFVRQRPLGADAITSVNIEIAHPAKIVVAVGEDKHYPPVRPRNWRLV</sequence>
<accession>A0A6G9Y5C3</accession>
<proteinExistence type="predicted"/>
<protein>
    <submittedName>
        <fullName evidence="1">Uncharacterized protein</fullName>
    </submittedName>
</protein>
<reference evidence="1 2" key="1">
    <citation type="journal article" date="2019" name="ACS Chem. Biol.">
        <title>Identification and Mobilization of a Cryptic Antibiotic Biosynthesis Gene Locus from a Human-Pathogenic Nocardia Isolate.</title>
        <authorList>
            <person name="Herisse M."/>
            <person name="Ishida K."/>
            <person name="Porter J.L."/>
            <person name="Howden B."/>
            <person name="Hertweck C."/>
            <person name="Stinear T.P."/>
            <person name="Pidot S.J."/>
        </authorList>
    </citation>
    <scope>NUCLEOTIDE SEQUENCE [LARGE SCALE GENOMIC DNA]</scope>
    <source>
        <strain evidence="1 2">AUSMDU00012717</strain>
    </source>
</reference>